<dbReference type="InterPro" id="IPR000917">
    <property type="entry name" value="Sulfatase_N"/>
</dbReference>
<reference evidence="4 5" key="1">
    <citation type="submission" date="2024-06" db="EMBL/GenBank/DDBJ databases">
        <title>Sorghum-associated microbial communities from plants grown in Nebraska, USA.</title>
        <authorList>
            <person name="Schachtman D."/>
        </authorList>
    </citation>
    <scope>NUCLEOTIDE SEQUENCE [LARGE SCALE GENOMIC DNA]</scope>
    <source>
        <strain evidence="4 5">2709</strain>
    </source>
</reference>
<dbReference type="PANTHER" id="PTHR45953:SF1">
    <property type="entry name" value="IDURONATE 2-SULFATASE"/>
    <property type="match status" value="1"/>
</dbReference>
<comment type="caution">
    <text evidence="4">The sequence shown here is derived from an EMBL/GenBank/DDBJ whole genome shotgun (WGS) entry which is preliminary data.</text>
</comment>
<dbReference type="EMBL" id="JBEPSH010000002">
    <property type="protein sequence ID" value="MET4575709.1"/>
    <property type="molecule type" value="Genomic_DNA"/>
</dbReference>
<gene>
    <name evidence="4" type="ORF">ABIE13_000809</name>
</gene>
<feature type="domain" description="Sulfatase N-terminal" evidence="3">
    <location>
        <begin position="140"/>
        <end position="421"/>
    </location>
</feature>
<dbReference type="SUPFAM" id="SSF53649">
    <property type="entry name" value="Alkaline phosphatase-like"/>
    <property type="match status" value="1"/>
</dbReference>
<accession>A0ABV2Q3W3</accession>
<proteinExistence type="predicted"/>
<protein>
    <submittedName>
        <fullName evidence="4">Arylsulfatase A-like enzyme</fullName>
    </submittedName>
</protein>
<evidence type="ECO:0000313" key="5">
    <source>
        <dbReference type="Proteomes" id="UP001549320"/>
    </source>
</evidence>
<dbReference type="RefSeq" id="WP_354441339.1">
    <property type="nucleotide sequence ID" value="NZ_JBEPSH010000002.1"/>
</dbReference>
<keyword evidence="1" id="KW-0479">Metal-binding</keyword>
<sequence length="536" mass="59426">MRRKPNFLLITTDQQRADHLGCYGNPQVRTPHLDGLAKRGTRFERMYVATGVCMANRASLMTGRMPSAHGTRCNGIPLARNATTFVDLLRDDGYWTGLVGKCHLQNMTDLPAEAPRHVIPDGLRAPTAVHADAVTARWSEGGYEQEMVSRWRTDPAHRVQTPYYGFDHVDLCTMHGDMVEGDYARWLREVAGDIDLLRGPANALADDRYPAPQAYRTRVPEHQYPSAWVGDQTLAFLDGAAQRGQPFFLHCSFADPHHPFTPPGRYWDMYDPEQMVLPRSFYQAADDSFAPVAALHRERANGVGRINSTVSFAAHEREAKAALALTYGMITMIDDVVGRILAQLERTGLDENTIVVFTSDHGDFMGDHGLLLKAALHYQSLVRVPFIWSDLGTPPSQVKVSSTPALASTIDISATILARAGLAPFYGMQGCDLQPVLTGEDHIGRSAVLVEEDGHAPTFGLKVPVRARTVVTDTHRLTTYDQAGWTEMYNLQSDPDELVNLINDPAHASVRATMFETMTRELMLADDRSPFPMGRA</sequence>
<dbReference type="Proteomes" id="UP001549320">
    <property type="component" value="Unassembled WGS sequence"/>
</dbReference>
<evidence type="ECO:0000313" key="4">
    <source>
        <dbReference type="EMBL" id="MET4575709.1"/>
    </source>
</evidence>
<dbReference type="PANTHER" id="PTHR45953">
    <property type="entry name" value="IDURONATE 2-SULFATASE"/>
    <property type="match status" value="1"/>
</dbReference>
<evidence type="ECO:0000256" key="2">
    <source>
        <dbReference type="ARBA" id="ARBA00022801"/>
    </source>
</evidence>
<name>A0ABV2Q3W3_9BURK</name>
<organism evidence="4 5">
    <name type="scientific">Ottowia thiooxydans</name>
    <dbReference type="NCBI Taxonomy" id="219182"/>
    <lineage>
        <taxon>Bacteria</taxon>
        <taxon>Pseudomonadati</taxon>
        <taxon>Pseudomonadota</taxon>
        <taxon>Betaproteobacteria</taxon>
        <taxon>Burkholderiales</taxon>
        <taxon>Comamonadaceae</taxon>
        <taxon>Ottowia</taxon>
    </lineage>
</organism>
<dbReference type="InterPro" id="IPR017850">
    <property type="entry name" value="Alkaline_phosphatase_core_sf"/>
</dbReference>
<dbReference type="Pfam" id="PF00884">
    <property type="entry name" value="Sulfatase"/>
    <property type="match status" value="2"/>
</dbReference>
<evidence type="ECO:0000256" key="1">
    <source>
        <dbReference type="ARBA" id="ARBA00022723"/>
    </source>
</evidence>
<keyword evidence="2" id="KW-0378">Hydrolase</keyword>
<dbReference type="Gene3D" id="3.40.720.10">
    <property type="entry name" value="Alkaline Phosphatase, subunit A"/>
    <property type="match status" value="1"/>
</dbReference>
<evidence type="ECO:0000259" key="3">
    <source>
        <dbReference type="Pfam" id="PF00884"/>
    </source>
</evidence>
<feature type="domain" description="Sulfatase N-terminal" evidence="3">
    <location>
        <begin position="5"/>
        <end position="107"/>
    </location>
</feature>
<keyword evidence="5" id="KW-1185">Reference proteome</keyword>